<dbReference type="EMBL" id="GBXM01030112">
    <property type="protein sequence ID" value="JAH78465.1"/>
    <property type="molecule type" value="Transcribed_RNA"/>
</dbReference>
<accession>A0A0E9VM34</accession>
<reference evidence="1" key="1">
    <citation type="submission" date="2014-11" db="EMBL/GenBank/DDBJ databases">
        <authorList>
            <person name="Amaro Gonzalez C."/>
        </authorList>
    </citation>
    <scope>NUCLEOTIDE SEQUENCE</scope>
</reference>
<proteinExistence type="predicted"/>
<sequence>MSSLCKCLWLVVCVISVMSSLCNPC</sequence>
<dbReference type="AlphaFoldDB" id="A0A0E9VM34"/>
<organism evidence="1">
    <name type="scientific">Anguilla anguilla</name>
    <name type="common">European freshwater eel</name>
    <name type="synonym">Muraena anguilla</name>
    <dbReference type="NCBI Taxonomy" id="7936"/>
    <lineage>
        <taxon>Eukaryota</taxon>
        <taxon>Metazoa</taxon>
        <taxon>Chordata</taxon>
        <taxon>Craniata</taxon>
        <taxon>Vertebrata</taxon>
        <taxon>Euteleostomi</taxon>
        <taxon>Actinopterygii</taxon>
        <taxon>Neopterygii</taxon>
        <taxon>Teleostei</taxon>
        <taxon>Anguilliformes</taxon>
        <taxon>Anguillidae</taxon>
        <taxon>Anguilla</taxon>
    </lineage>
</organism>
<protein>
    <submittedName>
        <fullName evidence="1">Uncharacterized protein</fullName>
    </submittedName>
</protein>
<reference evidence="1" key="2">
    <citation type="journal article" date="2015" name="Fish Shellfish Immunol.">
        <title>Early steps in the European eel (Anguilla anguilla)-Vibrio vulnificus interaction in the gills: Role of the RtxA13 toxin.</title>
        <authorList>
            <person name="Callol A."/>
            <person name="Pajuelo D."/>
            <person name="Ebbesson L."/>
            <person name="Teles M."/>
            <person name="MacKenzie S."/>
            <person name="Amaro C."/>
        </authorList>
    </citation>
    <scope>NUCLEOTIDE SEQUENCE</scope>
</reference>
<name>A0A0E9VM34_ANGAN</name>
<evidence type="ECO:0000313" key="1">
    <source>
        <dbReference type="EMBL" id="JAH78465.1"/>
    </source>
</evidence>